<comment type="function">
    <text evidence="3">Protein-arginine rhamnosyltransferase that catalyzes the transfer of a single rhamnose to elongation factor P (EF-P) on 'Lys-32', a modification required for EF-P-dependent rescue of polyproline stalled ribosomes.</text>
</comment>
<dbReference type="KEGG" id="ccam:M5D45_11225"/>
<comment type="similarity">
    <text evidence="4">Belongs to the glycosyltransferase 104 family.</text>
</comment>
<dbReference type="InterPro" id="IPR016633">
    <property type="entry name" value="EarP"/>
</dbReference>
<dbReference type="Proteomes" id="UP000318943">
    <property type="component" value="Unassembled WGS sequence"/>
</dbReference>
<dbReference type="Pfam" id="PF10093">
    <property type="entry name" value="EarP"/>
    <property type="match status" value="1"/>
</dbReference>
<evidence type="ECO:0000256" key="3">
    <source>
        <dbReference type="ARBA" id="ARBA00024303"/>
    </source>
</evidence>
<protein>
    <recommendedName>
        <fullName evidence="5">Protein-arginine rhamnosyltransferase</fullName>
    </recommendedName>
    <alternativeName>
        <fullName evidence="6">EF-P arginine rhamnosyltransferase</fullName>
    </alternativeName>
</protein>
<comment type="catalytic activity">
    <reaction evidence="7">
        <text>dTDP-beta-L-rhamnose + L-arginyl-[protein] = N(omega)-(alpha-L-rhamnosyl)-L-arginyl-[protein] + dTDP + H(+)</text>
        <dbReference type="Rhea" id="RHEA:66692"/>
        <dbReference type="Rhea" id="RHEA-COMP:10532"/>
        <dbReference type="Rhea" id="RHEA-COMP:17096"/>
        <dbReference type="ChEBI" id="CHEBI:15378"/>
        <dbReference type="ChEBI" id="CHEBI:29965"/>
        <dbReference type="ChEBI" id="CHEBI:57510"/>
        <dbReference type="ChEBI" id="CHEBI:58369"/>
        <dbReference type="ChEBI" id="CHEBI:167445"/>
    </reaction>
    <physiologicalReaction direction="left-to-right" evidence="7">
        <dbReference type="Rhea" id="RHEA:66693"/>
    </physiologicalReaction>
</comment>
<keyword evidence="9" id="KW-0648">Protein biosynthesis</keyword>
<dbReference type="PIRSF" id="PIRSF015557">
    <property type="entry name" value="UCP015557"/>
    <property type="match status" value="1"/>
</dbReference>
<reference evidence="9" key="3">
    <citation type="submission" date="2022-05" db="EMBL/GenBank/DDBJ databases">
        <authorList>
            <person name="Kunte H.-J."/>
        </authorList>
    </citation>
    <scope>NUCLEOTIDE SEQUENCE</scope>
    <source>
        <strain evidence="9">G5</strain>
    </source>
</reference>
<keyword evidence="1" id="KW-0328">Glycosyltransferase</keyword>
<evidence type="ECO:0000313" key="8">
    <source>
        <dbReference type="EMBL" id="TSP09162.1"/>
    </source>
</evidence>
<reference evidence="9" key="2">
    <citation type="journal article" date="2022" name="Microbiol. Resour. Announc.">
        <title>Genome Sequence of Cupriavidus campinensis Strain G5, a Member of a Bacterial Consortium Capable of Polyethylene Degradation.</title>
        <authorList>
            <person name="Schneider B."/>
            <person name="Pfeiffer F."/>
            <person name="Dyall-Smith M."/>
            <person name="Kunte H.J."/>
        </authorList>
    </citation>
    <scope>NUCLEOTIDE SEQUENCE</scope>
    <source>
        <strain evidence="9">G5</strain>
    </source>
</reference>
<keyword evidence="2" id="KW-0808">Transferase</keyword>
<dbReference type="GO" id="GO:0003746">
    <property type="term" value="F:translation elongation factor activity"/>
    <property type="evidence" value="ECO:0007669"/>
    <property type="project" value="UniProtKB-KW"/>
</dbReference>
<evidence type="ECO:0000256" key="6">
    <source>
        <dbReference type="ARBA" id="ARBA00030025"/>
    </source>
</evidence>
<organism evidence="9 11">
    <name type="scientific">Cupriavidus campinensis</name>
    <dbReference type="NCBI Taxonomy" id="151783"/>
    <lineage>
        <taxon>Bacteria</taxon>
        <taxon>Pseudomonadati</taxon>
        <taxon>Pseudomonadota</taxon>
        <taxon>Betaproteobacteria</taxon>
        <taxon>Burkholderiales</taxon>
        <taxon>Burkholderiaceae</taxon>
        <taxon>Cupriavidus</taxon>
    </lineage>
</organism>
<evidence type="ECO:0000256" key="7">
    <source>
        <dbReference type="ARBA" id="ARBA00048472"/>
    </source>
</evidence>
<evidence type="ECO:0000256" key="1">
    <source>
        <dbReference type="ARBA" id="ARBA00022676"/>
    </source>
</evidence>
<dbReference type="EMBL" id="VCIZ01000037">
    <property type="protein sequence ID" value="TSP09162.1"/>
    <property type="molecule type" value="Genomic_DNA"/>
</dbReference>
<evidence type="ECO:0000313" key="9">
    <source>
        <dbReference type="EMBL" id="URF03117.1"/>
    </source>
</evidence>
<keyword evidence="10" id="KW-1185">Reference proteome</keyword>
<dbReference type="AlphaFoldDB" id="A0AAE9KZS9"/>
<dbReference type="EMBL" id="CP097330">
    <property type="protein sequence ID" value="URF03117.1"/>
    <property type="molecule type" value="Genomic_DNA"/>
</dbReference>
<sequence>MPIQSCDIFCTVVDNFGDIGVCWRLARQLSQEHGHAVRLWVDDLGSFARLAPEIDPARACQHLGGVEVRRWDASPGASFEPLPPHDLVIEAFACHLPEPFLAAMAAAPRPPVWINLEYLSAEAWVSEHHALSSPHPKLPLVKYFFFPGFAHGTGGLLRESMLGAQREAFLSSRAAQSTLWYRLGTQPLPDALRVSLFAYTNPALPALLAQWRDGATPVQCLVPQGPAAQQAAAWFGGPAAQAAPGTTLTQGSLTLQVIPFVRQENYDELLWACDVNFVRGEDSCVRAHWAARPMVWHIYPQDDVAHHVKLDAWLERFSRCGVPPEAAQAMTAFCHAWNGYGATPHAPDWAQFHAQLPALATAMDRWQRQLQHLGDLAANLVAFCENRVK</sequence>
<dbReference type="RefSeq" id="WP_144203652.1">
    <property type="nucleotide sequence ID" value="NZ_CAJPVH010000054.1"/>
</dbReference>
<evidence type="ECO:0000256" key="4">
    <source>
        <dbReference type="ARBA" id="ARBA00024346"/>
    </source>
</evidence>
<dbReference type="GO" id="GO:0106361">
    <property type="term" value="F:protein-arginine rhamnosyltransferase activity"/>
    <property type="evidence" value="ECO:0007669"/>
    <property type="project" value="InterPro"/>
</dbReference>
<gene>
    <name evidence="9" type="primary">earP</name>
    <name evidence="8" type="ORF">FGG12_29125</name>
    <name evidence="9" type="ORF">M5D45_11225</name>
</gene>
<accession>A0AAE9KZS9</accession>
<evidence type="ECO:0000256" key="2">
    <source>
        <dbReference type="ARBA" id="ARBA00022679"/>
    </source>
</evidence>
<evidence type="ECO:0000313" key="10">
    <source>
        <dbReference type="Proteomes" id="UP000318943"/>
    </source>
</evidence>
<evidence type="ECO:0000256" key="5">
    <source>
        <dbReference type="ARBA" id="ARBA00024416"/>
    </source>
</evidence>
<name>A0AAE9KZS9_9BURK</name>
<dbReference type="Proteomes" id="UP001056132">
    <property type="component" value="Chromosome 1"/>
</dbReference>
<proteinExistence type="inferred from homology"/>
<evidence type="ECO:0000313" key="11">
    <source>
        <dbReference type="Proteomes" id="UP001056132"/>
    </source>
</evidence>
<dbReference type="NCBIfam" id="TIGR03837">
    <property type="entry name" value="efp_Arg_rhamno"/>
    <property type="match status" value="1"/>
</dbReference>
<keyword evidence="9" id="KW-0251">Elongation factor</keyword>
<reference evidence="8 10" key="1">
    <citation type="submission" date="2019-05" db="EMBL/GenBank/DDBJ databases">
        <title>Whole genome sequence analysis of Cupriavidus campinensis S14E4C strain.</title>
        <authorList>
            <person name="Abbaszade G."/>
            <person name="Szabo A."/>
            <person name="Toumi M."/>
            <person name="Toth E."/>
        </authorList>
    </citation>
    <scope>NUCLEOTIDE SEQUENCE [LARGE SCALE GENOMIC DNA]</scope>
    <source>
        <strain evidence="8 10">S14E4C</strain>
    </source>
</reference>